<gene>
    <name evidence="5" type="ORF">PMACD_LOCUS4527</name>
</gene>
<feature type="domain" description="FLYWCH-type" evidence="4">
    <location>
        <begin position="120"/>
        <end position="168"/>
    </location>
</feature>
<keyword evidence="1" id="KW-0479">Metal-binding</keyword>
<evidence type="ECO:0000256" key="2">
    <source>
        <dbReference type="ARBA" id="ARBA00022771"/>
    </source>
</evidence>
<organism evidence="5 6">
    <name type="scientific">Pieris macdunnoughi</name>
    <dbReference type="NCBI Taxonomy" id="345717"/>
    <lineage>
        <taxon>Eukaryota</taxon>
        <taxon>Metazoa</taxon>
        <taxon>Ecdysozoa</taxon>
        <taxon>Arthropoda</taxon>
        <taxon>Hexapoda</taxon>
        <taxon>Insecta</taxon>
        <taxon>Pterygota</taxon>
        <taxon>Neoptera</taxon>
        <taxon>Endopterygota</taxon>
        <taxon>Lepidoptera</taxon>
        <taxon>Glossata</taxon>
        <taxon>Ditrysia</taxon>
        <taxon>Papilionoidea</taxon>
        <taxon>Pieridae</taxon>
        <taxon>Pierinae</taxon>
        <taxon>Pieris</taxon>
    </lineage>
</organism>
<sequence length="240" mass="27649">MPIFGTSQDGTKVILFSGFRYYQHLFGQARDSKKRKWRCIVHGYGPFIAHSKRGNPILVLKGYRYSLKVTKRFDKTVIRRWQCSTHTNRGCLATIITHDQHIVKMKNEHNHVQRHIIFETTTSRGTSALSIDGFEYVQQYKNNVAGVIKIRWQCTKRSLGCKASVHTVDVEYIRSIRGKPLIKHEDYTYHLTSEVGLKARWRCSTHNNRGCNATIVMVNGLIVSRTGPHTHLPSNQSKQL</sequence>
<evidence type="ECO:0000313" key="5">
    <source>
        <dbReference type="EMBL" id="CAF4819816.1"/>
    </source>
</evidence>
<dbReference type="OrthoDB" id="167578at2759"/>
<dbReference type="GO" id="GO:0008270">
    <property type="term" value="F:zinc ion binding"/>
    <property type="evidence" value="ECO:0007669"/>
    <property type="project" value="UniProtKB-KW"/>
</dbReference>
<name>A0A821QF96_9NEOP</name>
<feature type="domain" description="FLYWCH-type" evidence="4">
    <location>
        <begin position="172"/>
        <end position="231"/>
    </location>
</feature>
<reference evidence="5" key="1">
    <citation type="submission" date="2021-02" db="EMBL/GenBank/DDBJ databases">
        <authorList>
            <person name="Steward A R."/>
        </authorList>
    </citation>
    <scope>NUCLEOTIDE SEQUENCE</scope>
</reference>
<proteinExistence type="predicted"/>
<evidence type="ECO:0000259" key="4">
    <source>
        <dbReference type="Pfam" id="PF04500"/>
    </source>
</evidence>
<dbReference type="Proteomes" id="UP000663880">
    <property type="component" value="Unassembled WGS sequence"/>
</dbReference>
<dbReference type="InterPro" id="IPR007588">
    <property type="entry name" value="Znf_FLYWCH"/>
</dbReference>
<evidence type="ECO:0000256" key="3">
    <source>
        <dbReference type="ARBA" id="ARBA00022833"/>
    </source>
</evidence>
<dbReference type="AlphaFoldDB" id="A0A821QF96"/>
<dbReference type="Pfam" id="PF04500">
    <property type="entry name" value="FLYWCH"/>
    <property type="match status" value="3"/>
</dbReference>
<keyword evidence="3" id="KW-0862">Zinc</keyword>
<accession>A0A821QF96</accession>
<evidence type="ECO:0000256" key="1">
    <source>
        <dbReference type="ARBA" id="ARBA00022723"/>
    </source>
</evidence>
<dbReference type="EMBL" id="CAJOBZ010000008">
    <property type="protein sequence ID" value="CAF4819816.1"/>
    <property type="molecule type" value="Genomic_DNA"/>
</dbReference>
<evidence type="ECO:0000313" key="6">
    <source>
        <dbReference type="Proteomes" id="UP000663880"/>
    </source>
</evidence>
<comment type="caution">
    <text evidence="5">The sequence shown here is derived from an EMBL/GenBank/DDBJ whole genome shotgun (WGS) entry which is preliminary data.</text>
</comment>
<keyword evidence="2" id="KW-0863">Zinc-finger</keyword>
<protein>
    <recommendedName>
        <fullName evidence="4">FLYWCH-type domain-containing protein</fullName>
    </recommendedName>
</protein>
<dbReference type="Gene3D" id="2.20.25.240">
    <property type="match status" value="3"/>
</dbReference>
<keyword evidence="6" id="KW-1185">Reference proteome</keyword>
<feature type="domain" description="FLYWCH-type" evidence="4">
    <location>
        <begin position="50"/>
        <end position="111"/>
    </location>
</feature>